<comment type="caution">
    <text evidence="3">The sequence shown here is derived from an EMBL/GenBank/DDBJ whole genome shotgun (WGS) entry which is preliminary data.</text>
</comment>
<organism evidence="3 4">
    <name type="scientific">Besnoitia besnoiti</name>
    <name type="common">Apicomplexan protozoan</name>
    <dbReference type="NCBI Taxonomy" id="94643"/>
    <lineage>
        <taxon>Eukaryota</taxon>
        <taxon>Sar</taxon>
        <taxon>Alveolata</taxon>
        <taxon>Apicomplexa</taxon>
        <taxon>Conoidasida</taxon>
        <taxon>Coccidia</taxon>
        <taxon>Eucoccidiorida</taxon>
        <taxon>Eimeriorina</taxon>
        <taxon>Sarcocystidae</taxon>
        <taxon>Besnoitia</taxon>
    </lineage>
</organism>
<feature type="compositionally biased region" description="Low complexity" evidence="2">
    <location>
        <begin position="22"/>
        <end position="32"/>
    </location>
</feature>
<dbReference type="RefSeq" id="XP_029220026.1">
    <property type="nucleotide sequence ID" value="XM_029364103.1"/>
</dbReference>
<dbReference type="OrthoDB" id="364460at2759"/>
<keyword evidence="1" id="KW-0175">Coiled coil</keyword>
<evidence type="ECO:0000313" key="3">
    <source>
        <dbReference type="EMBL" id="PFH36017.1"/>
    </source>
</evidence>
<evidence type="ECO:0000256" key="2">
    <source>
        <dbReference type="SAM" id="MobiDB-lite"/>
    </source>
</evidence>
<keyword evidence="4" id="KW-1185">Reference proteome</keyword>
<feature type="region of interest" description="Disordered" evidence="2">
    <location>
        <begin position="676"/>
        <end position="695"/>
    </location>
</feature>
<feature type="region of interest" description="Disordered" evidence="2">
    <location>
        <begin position="136"/>
        <end position="260"/>
    </location>
</feature>
<protein>
    <submittedName>
        <fullName evidence="3">Uncharacterized protein</fullName>
    </submittedName>
</protein>
<feature type="coiled-coil region" evidence="1">
    <location>
        <begin position="509"/>
        <end position="549"/>
    </location>
</feature>
<sequence length="695" mass="79704">MARLQRQFDKANERCFNFCSTPRFGSPVSSPRPSREPLPSPSTLPEPPPPFPVYAPDALAACVFPSEKEFEAFFSASREEGEDLSDSAVGWPFAYDPYTDPLDECGRPRDTNTRFTYGPYLYPPSARTVVPVALHASCGDGEGHSAAKRGAFSRRRRGSGGFQRARDDSQQDARGRKVGEEQSSSTLRPRNKAVSRACGGKAEPADGPASGSTAQRPRSRRGDSTAAGEGARGRGRNGAKSSSCPSSSSEEEEQLPVFGTQRVYRRRVIMKQVRPVPVYEVPLREDSLPLPPHWEKSTFVSPPTEDETRRLKHFPEEMARRAQEDGAVFKREYHPFLRQYLDEKTARLRRRLREKAQKQREKRMKELSWTGDKDGGVSGHAGDENDEMWLLDDDEVQRELTEELRELVVHELERKQSGLTELEDEFVLLDGKQWTWTMWERDRWKRSTLLRRLMKEGKLLFKSDLEERQYATDYEQLMCQPFHPPRRDWGGYEYYASISLDKEDNKPLIDELLDEEDFERDARQRLKKEEEEELRNAEAEKERKKVIRMSQDKVIKFLEMAEGELPNLFQGSQRSRKKKHPKNCIVPFNRLKAHAEVIESITRCPFLQMDMERALCQGWRQRGCRRTQIKHMESPRGIPPDKYALTAEVMQKAANKLRVAIGDALDPVAVSAVKPKRLDRQAEPEKKLGGGRYAV</sequence>
<feature type="compositionally biased region" description="Low complexity" evidence="2">
    <location>
        <begin position="238"/>
        <end position="248"/>
    </location>
</feature>
<evidence type="ECO:0000256" key="1">
    <source>
        <dbReference type="SAM" id="Coils"/>
    </source>
</evidence>
<dbReference type="KEGG" id="bbes:BESB_056680"/>
<dbReference type="GeneID" id="40310597"/>
<feature type="compositionally biased region" description="Pro residues" evidence="2">
    <location>
        <begin position="36"/>
        <end position="50"/>
    </location>
</feature>
<feature type="compositionally biased region" description="Basic and acidic residues" evidence="2">
    <location>
        <begin position="358"/>
        <end position="375"/>
    </location>
</feature>
<evidence type="ECO:0000313" key="4">
    <source>
        <dbReference type="Proteomes" id="UP000224006"/>
    </source>
</evidence>
<dbReference type="Proteomes" id="UP000224006">
    <property type="component" value="Chromosome IV"/>
</dbReference>
<name>A0A2A9MK82_BESBE</name>
<dbReference type="VEuPathDB" id="ToxoDB:BESB_056680"/>
<gene>
    <name evidence="3" type="ORF">BESB_056680</name>
</gene>
<feature type="region of interest" description="Disordered" evidence="2">
    <location>
        <begin position="19"/>
        <end position="50"/>
    </location>
</feature>
<reference evidence="3 4" key="1">
    <citation type="submission" date="2017-09" db="EMBL/GenBank/DDBJ databases">
        <title>Genome sequencing of Besnoitia besnoiti strain Bb-Ger1.</title>
        <authorList>
            <person name="Schares G."/>
            <person name="Venepally P."/>
            <person name="Lorenzi H.A."/>
        </authorList>
    </citation>
    <scope>NUCLEOTIDE SEQUENCE [LARGE SCALE GENOMIC DNA]</scope>
    <source>
        <strain evidence="3 4">Bb-Ger1</strain>
    </source>
</reference>
<accession>A0A2A9MK82</accession>
<feature type="compositionally biased region" description="Basic and acidic residues" evidence="2">
    <location>
        <begin position="676"/>
        <end position="688"/>
    </location>
</feature>
<dbReference type="AlphaFoldDB" id="A0A2A9MK82"/>
<proteinExistence type="predicted"/>
<feature type="region of interest" description="Disordered" evidence="2">
    <location>
        <begin position="358"/>
        <end position="385"/>
    </location>
</feature>
<dbReference type="EMBL" id="NWUJ01000004">
    <property type="protein sequence ID" value="PFH36017.1"/>
    <property type="molecule type" value="Genomic_DNA"/>
</dbReference>
<feature type="compositionally biased region" description="Basic and acidic residues" evidence="2">
    <location>
        <begin position="164"/>
        <end position="180"/>
    </location>
</feature>